<gene>
    <name evidence="3" type="ORF">NIES2119_13540</name>
</gene>
<dbReference type="Pfam" id="PF01471">
    <property type="entry name" value="PG_binding_1"/>
    <property type="match status" value="2"/>
</dbReference>
<feature type="region of interest" description="Disordered" evidence="1">
    <location>
        <begin position="1"/>
        <end position="22"/>
    </location>
</feature>
<dbReference type="EMBL" id="MRCE01000012">
    <property type="protein sequence ID" value="OKH37274.1"/>
    <property type="molecule type" value="Genomic_DNA"/>
</dbReference>
<protein>
    <recommendedName>
        <fullName evidence="2">Peptidoglycan binding-like domain-containing protein</fullName>
    </recommendedName>
</protein>
<dbReference type="RefSeq" id="WP_073594023.1">
    <property type="nucleotide sequence ID" value="NZ_MRCE01000012.1"/>
</dbReference>
<dbReference type="SUPFAM" id="SSF47090">
    <property type="entry name" value="PGBD-like"/>
    <property type="match status" value="2"/>
</dbReference>
<dbReference type="Proteomes" id="UP000185860">
    <property type="component" value="Unassembled WGS sequence"/>
</dbReference>
<evidence type="ECO:0000313" key="4">
    <source>
        <dbReference type="Proteomes" id="UP000185860"/>
    </source>
</evidence>
<evidence type="ECO:0000313" key="3">
    <source>
        <dbReference type="EMBL" id="OKH37274.1"/>
    </source>
</evidence>
<proteinExistence type="predicted"/>
<dbReference type="AlphaFoldDB" id="A0A1U7IJ79"/>
<evidence type="ECO:0000259" key="2">
    <source>
        <dbReference type="Pfam" id="PF01471"/>
    </source>
</evidence>
<dbReference type="InterPro" id="IPR036366">
    <property type="entry name" value="PGBDSf"/>
</dbReference>
<dbReference type="STRING" id="454136.NIES2119_13540"/>
<reference evidence="3 4" key="1">
    <citation type="submission" date="2016-11" db="EMBL/GenBank/DDBJ databases">
        <title>Draft Genome Sequences of Nine Cyanobacterial Strains from Diverse Habitats.</title>
        <authorList>
            <person name="Zhu T."/>
            <person name="Hou S."/>
            <person name="Lu X."/>
            <person name="Hess W.R."/>
        </authorList>
    </citation>
    <scope>NUCLEOTIDE SEQUENCE [LARGE SCALE GENOMIC DNA]</scope>
    <source>
        <strain evidence="3 4">IAM M-71</strain>
    </source>
</reference>
<feature type="domain" description="Peptidoglycan binding-like" evidence="2">
    <location>
        <begin position="99"/>
        <end position="151"/>
    </location>
</feature>
<dbReference type="InterPro" id="IPR036365">
    <property type="entry name" value="PGBD-like_sf"/>
</dbReference>
<organism evidence="3 4">
    <name type="scientific">[Phormidium ambiguum] IAM M-71</name>
    <dbReference type="NCBI Taxonomy" id="454136"/>
    <lineage>
        <taxon>Bacteria</taxon>
        <taxon>Bacillati</taxon>
        <taxon>Cyanobacteriota</taxon>
        <taxon>Cyanophyceae</taxon>
        <taxon>Oscillatoriophycideae</taxon>
        <taxon>Aerosakkonematales</taxon>
        <taxon>Aerosakkonemataceae</taxon>
        <taxon>Floridanema</taxon>
    </lineage>
</organism>
<comment type="caution">
    <text evidence="3">The sequence shown here is derived from an EMBL/GenBank/DDBJ whole genome shotgun (WGS) entry which is preliminary data.</text>
</comment>
<dbReference type="Gene3D" id="1.10.101.10">
    <property type="entry name" value="PGBD-like superfamily/PGBD"/>
    <property type="match status" value="2"/>
</dbReference>
<accession>A0A1U7IJ79</accession>
<sequence>MQCLHHSISDKRQTSYQKPILQKGSQGQNVKELQHILALWKIYKGSLNGVFDRSVENSVKAFQHQMFLEENGIVDSRTWNALYAGAPIQMPNLVLGDRHQTVEIIQTLLQSIGYFHGEIDGKFGAKTHSAVCAFQRQHYLKQDGIVSDRIWYLFSKIPH</sequence>
<name>A0A1U7IJ79_9CYAN</name>
<evidence type="ECO:0000256" key="1">
    <source>
        <dbReference type="SAM" id="MobiDB-lite"/>
    </source>
</evidence>
<feature type="domain" description="Peptidoglycan binding-like" evidence="2">
    <location>
        <begin position="26"/>
        <end position="82"/>
    </location>
</feature>
<dbReference type="InterPro" id="IPR002477">
    <property type="entry name" value="Peptidoglycan-bd-like"/>
</dbReference>
<dbReference type="OrthoDB" id="511527at2"/>